<dbReference type="AlphaFoldDB" id="A0AA39WPV7"/>
<gene>
    <name evidence="1" type="ORF">B0T14DRAFT_205317</name>
</gene>
<accession>A0AA39WPV7</accession>
<comment type="caution">
    <text evidence="1">The sequence shown here is derived from an EMBL/GenBank/DDBJ whole genome shotgun (WGS) entry which is preliminary data.</text>
</comment>
<dbReference type="EMBL" id="JAULSU010000004">
    <property type="protein sequence ID" value="KAK0619302.1"/>
    <property type="molecule type" value="Genomic_DNA"/>
</dbReference>
<reference evidence="1" key="1">
    <citation type="submission" date="2023-06" db="EMBL/GenBank/DDBJ databases">
        <title>Genome-scale phylogeny and comparative genomics of the fungal order Sordariales.</title>
        <authorList>
            <consortium name="Lawrence Berkeley National Laboratory"/>
            <person name="Hensen N."/>
            <person name="Bonometti L."/>
            <person name="Westerberg I."/>
            <person name="Brannstrom I.O."/>
            <person name="Guillou S."/>
            <person name="Cros-Aarteil S."/>
            <person name="Calhoun S."/>
            <person name="Haridas S."/>
            <person name="Kuo A."/>
            <person name="Mondo S."/>
            <person name="Pangilinan J."/>
            <person name="Riley R."/>
            <person name="Labutti K."/>
            <person name="Andreopoulos B."/>
            <person name="Lipzen A."/>
            <person name="Chen C."/>
            <person name="Yanf M."/>
            <person name="Daum C."/>
            <person name="Ng V."/>
            <person name="Clum A."/>
            <person name="Steindorff A."/>
            <person name="Ohm R."/>
            <person name="Martin F."/>
            <person name="Silar P."/>
            <person name="Natvig D."/>
            <person name="Lalanne C."/>
            <person name="Gautier V."/>
            <person name="Ament-Velasquez S.L."/>
            <person name="Kruys A."/>
            <person name="Hutchinson M.I."/>
            <person name="Powell A.J."/>
            <person name="Barry K."/>
            <person name="Miller A.N."/>
            <person name="Grigoriev I.V."/>
            <person name="Debuchy R."/>
            <person name="Gladieux P."/>
            <person name="Thoren M.H."/>
            <person name="Johannesson H."/>
        </authorList>
    </citation>
    <scope>NUCLEOTIDE SEQUENCE</scope>
    <source>
        <strain evidence="1">CBS 606.72</strain>
    </source>
</reference>
<keyword evidence="2" id="KW-1185">Reference proteome</keyword>
<sequence>MRRQCLQKYHKPLGVFWRPTLDVQSSASGFTPCVSHRIKPPAKTIIRGDPPQPPVVTSAAGHGGSGPHIFQSPHSAPHRPWNLLTVEILCRNKAVAESDRLPACRFGCNPRPSPPPSSCGMRTRLTGKSQAATEVLGPAASDSGGRGVRASGVGSRCTHSRAINGDQRHISACGLFRLLGIKREMVCLVALLRAHAAGVILAHGKHTRLCRAEYTPTLSPRHTMLYNIAITAQIIDNMWCNRPKFARLRHITFPASSSSLMQPHAQPHLANKRFGDHCRIASSHAVGWGAWAGTSERDFVGVSISSVLPLLGGCPHFPGGSASRLGGW</sequence>
<evidence type="ECO:0000313" key="2">
    <source>
        <dbReference type="Proteomes" id="UP001175000"/>
    </source>
</evidence>
<protein>
    <submittedName>
        <fullName evidence="1">Uncharacterized protein</fullName>
    </submittedName>
</protein>
<organism evidence="1 2">
    <name type="scientific">Immersiella caudata</name>
    <dbReference type="NCBI Taxonomy" id="314043"/>
    <lineage>
        <taxon>Eukaryota</taxon>
        <taxon>Fungi</taxon>
        <taxon>Dikarya</taxon>
        <taxon>Ascomycota</taxon>
        <taxon>Pezizomycotina</taxon>
        <taxon>Sordariomycetes</taxon>
        <taxon>Sordariomycetidae</taxon>
        <taxon>Sordariales</taxon>
        <taxon>Lasiosphaeriaceae</taxon>
        <taxon>Immersiella</taxon>
    </lineage>
</organism>
<evidence type="ECO:0000313" key="1">
    <source>
        <dbReference type="EMBL" id="KAK0619302.1"/>
    </source>
</evidence>
<dbReference type="Proteomes" id="UP001175000">
    <property type="component" value="Unassembled WGS sequence"/>
</dbReference>
<name>A0AA39WPV7_9PEZI</name>
<proteinExistence type="predicted"/>